<protein>
    <recommendedName>
        <fullName evidence="4">Secreted protein</fullName>
    </recommendedName>
</protein>
<proteinExistence type="predicted"/>
<feature type="signal peptide" evidence="1">
    <location>
        <begin position="1"/>
        <end position="26"/>
    </location>
</feature>
<organism evidence="2 3">
    <name type="scientific">Pendulispora brunnea</name>
    <dbReference type="NCBI Taxonomy" id="2905690"/>
    <lineage>
        <taxon>Bacteria</taxon>
        <taxon>Pseudomonadati</taxon>
        <taxon>Myxococcota</taxon>
        <taxon>Myxococcia</taxon>
        <taxon>Myxococcales</taxon>
        <taxon>Sorangiineae</taxon>
        <taxon>Pendulisporaceae</taxon>
        <taxon>Pendulispora</taxon>
    </lineage>
</organism>
<keyword evidence="1" id="KW-0732">Signal</keyword>
<reference evidence="2 3" key="1">
    <citation type="submission" date="2021-12" db="EMBL/GenBank/DDBJ databases">
        <title>Discovery of the Pendulisporaceae a myxobacterial family with distinct sporulation behavior and unique specialized metabolism.</title>
        <authorList>
            <person name="Garcia R."/>
            <person name="Popoff A."/>
            <person name="Bader C.D."/>
            <person name="Loehr J."/>
            <person name="Walesch S."/>
            <person name="Walt C."/>
            <person name="Boldt J."/>
            <person name="Bunk B."/>
            <person name="Haeckl F.J.F.P.J."/>
            <person name="Gunesch A.P."/>
            <person name="Birkelbach J."/>
            <person name="Nuebel U."/>
            <person name="Pietschmann T."/>
            <person name="Bach T."/>
            <person name="Mueller R."/>
        </authorList>
    </citation>
    <scope>NUCLEOTIDE SEQUENCE [LARGE SCALE GENOMIC DNA]</scope>
    <source>
        <strain evidence="2 3">MSr12523</strain>
    </source>
</reference>
<keyword evidence="3" id="KW-1185">Reference proteome</keyword>
<evidence type="ECO:0000313" key="3">
    <source>
        <dbReference type="Proteomes" id="UP001379533"/>
    </source>
</evidence>
<dbReference type="RefSeq" id="WP_394842850.1">
    <property type="nucleotide sequence ID" value="NZ_CP089982.1"/>
</dbReference>
<evidence type="ECO:0008006" key="4">
    <source>
        <dbReference type="Google" id="ProtNLM"/>
    </source>
</evidence>
<feature type="chain" id="PRO_5045467531" description="Secreted protein" evidence="1">
    <location>
        <begin position="27"/>
        <end position="131"/>
    </location>
</feature>
<evidence type="ECO:0000256" key="1">
    <source>
        <dbReference type="SAM" id="SignalP"/>
    </source>
</evidence>
<evidence type="ECO:0000313" key="2">
    <source>
        <dbReference type="EMBL" id="WXA92233.1"/>
    </source>
</evidence>
<accession>A0ABZ2K0G3</accession>
<name>A0ABZ2K0G3_9BACT</name>
<gene>
    <name evidence="2" type="ORF">LZC95_37980</name>
</gene>
<dbReference type="EMBL" id="CP089982">
    <property type="protein sequence ID" value="WXA92233.1"/>
    <property type="molecule type" value="Genomic_DNA"/>
</dbReference>
<sequence>MKRLSKIHALTILTALSGAVASTAFAAESQDENTDDAVLADRRVPECSDDASAANPCWEAGLGNRWVKFKNTGNTQVKVVAVFRRNHRQGELERTSGRHEGNVAILKPGQDAVWHFLATDGPEDYVVRDIR</sequence>
<dbReference type="Proteomes" id="UP001379533">
    <property type="component" value="Chromosome"/>
</dbReference>